<evidence type="ECO:0000256" key="11">
    <source>
        <dbReference type="ARBA" id="ARBA00029304"/>
    </source>
</evidence>
<evidence type="ECO:0000256" key="10">
    <source>
        <dbReference type="ARBA" id="ARBA00023304"/>
    </source>
</evidence>
<evidence type="ECO:0000256" key="12">
    <source>
        <dbReference type="ARBA" id="ARBA00029436"/>
    </source>
</evidence>
<dbReference type="InterPro" id="IPR050165">
    <property type="entry name" value="DHAD_IlvD/Edd"/>
</dbReference>
<comment type="subunit">
    <text evidence="15">Homodimer.</text>
</comment>
<evidence type="ECO:0000256" key="6">
    <source>
        <dbReference type="ARBA" id="ARBA00022842"/>
    </source>
</evidence>
<reference evidence="18 19" key="2">
    <citation type="journal article" date="2011" name="Nucleic Acids Res.">
        <title>Insights into the evolution of Archaea and eukaryotic protein modifier systems revealed by the genome of a novel archaeal group.</title>
        <authorList>
            <person name="Nunoura T."/>
            <person name="Takaki Y."/>
            <person name="Kakuta J."/>
            <person name="Nishi S."/>
            <person name="Sugahara J."/>
            <person name="Kazama H."/>
            <person name="Chee G."/>
            <person name="Hattori M."/>
            <person name="Kanai A."/>
            <person name="Atomi H."/>
            <person name="Takai K."/>
            <person name="Takami H."/>
        </authorList>
    </citation>
    <scope>NUCLEOTIDE SEQUENCE [LARGE SCALE GENOMIC DNA]</scope>
</reference>
<evidence type="ECO:0000256" key="8">
    <source>
        <dbReference type="ARBA" id="ARBA00023014"/>
    </source>
</evidence>
<keyword evidence="5 15" id="KW-0479">Metal-binding</keyword>
<feature type="active site" description="Proton acceptor" evidence="15">
    <location>
        <position position="479"/>
    </location>
</feature>
<comment type="catalytic activity">
    <reaction evidence="11">
        <text>(2R)-2,3-dihydroxy-3-methylbutanoate = 3-methyl-2-oxobutanoate + H2O</text>
        <dbReference type="Rhea" id="RHEA:24809"/>
        <dbReference type="ChEBI" id="CHEBI:11851"/>
        <dbReference type="ChEBI" id="CHEBI:15377"/>
        <dbReference type="ChEBI" id="CHEBI:49072"/>
        <dbReference type="EC" id="4.2.1.9"/>
    </reaction>
    <physiologicalReaction direction="left-to-right" evidence="11">
        <dbReference type="Rhea" id="RHEA:24810"/>
    </physiologicalReaction>
</comment>
<evidence type="ECO:0000256" key="13">
    <source>
        <dbReference type="ARBA" id="ARBA00029437"/>
    </source>
</evidence>
<evidence type="ECO:0000256" key="14">
    <source>
        <dbReference type="ARBA" id="ARBA00029490"/>
    </source>
</evidence>
<keyword evidence="9 15" id="KW-0456">Lyase</keyword>
<comment type="catalytic activity">
    <reaction evidence="15">
        <text>(2R,3R)-2,3-dihydroxy-3-methylpentanoate = (S)-3-methyl-2-oxopentanoate + H2O</text>
        <dbReference type="Rhea" id="RHEA:27694"/>
        <dbReference type="ChEBI" id="CHEBI:15377"/>
        <dbReference type="ChEBI" id="CHEBI:35146"/>
        <dbReference type="ChEBI" id="CHEBI:49258"/>
        <dbReference type="EC" id="4.2.1.9"/>
    </reaction>
</comment>
<feature type="domain" description="Dihydroxy-acid/6-phosphogluconate dehydratase N-terminal" evidence="16">
    <location>
        <begin position="43"/>
        <end position="360"/>
    </location>
</feature>
<dbReference type="PROSITE" id="PS00887">
    <property type="entry name" value="ILVD_EDD_2"/>
    <property type="match status" value="1"/>
</dbReference>
<evidence type="ECO:0000256" key="3">
    <source>
        <dbReference type="ARBA" id="ARBA00022605"/>
    </source>
</evidence>
<feature type="domain" description="Dihydroxy-acid/6-phosphogluconate dehydratase C-terminal" evidence="17">
    <location>
        <begin position="371"/>
        <end position="560"/>
    </location>
</feature>
<dbReference type="InterPro" id="IPR000581">
    <property type="entry name" value="ILV_EDD_N"/>
</dbReference>
<evidence type="ECO:0000256" key="1">
    <source>
        <dbReference type="ARBA" id="ARBA00001946"/>
    </source>
</evidence>
<keyword evidence="4 15" id="KW-0001">2Fe-2S</keyword>
<evidence type="ECO:0000259" key="16">
    <source>
        <dbReference type="Pfam" id="PF00920"/>
    </source>
</evidence>
<dbReference type="GO" id="GO:0051537">
    <property type="term" value="F:2 iron, 2 sulfur cluster binding"/>
    <property type="evidence" value="ECO:0007669"/>
    <property type="project" value="UniProtKB-UniRule"/>
</dbReference>
<dbReference type="SUPFAM" id="SSF143975">
    <property type="entry name" value="IlvD/EDD N-terminal domain-like"/>
    <property type="match status" value="1"/>
</dbReference>
<dbReference type="InterPro" id="IPR004404">
    <property type="entry name" value="DihydroxyA_deHydtase"/>
</dbReference>
<dbReference type="FunFam" id="3.50.30.80:FF:000001">
    <property type="entry name" value="Dihydroxy-acid dehydratase"/>
    <property type="match status" value="1"/>
</dbReference>
<feature type="binding site" description="via carbamate group" evidence="15">
    <location>
        <position position="133"/>
    </location>
    <ligand>
        <name>Mg(2+)</name>
        <dbReference type="ChEBI" id="CHEBI:18420"/>
    </ligand>
</feature>
<feature type="binding site" evidence="15">
    <location>
        <position position="58"/>
    </location>
    <ligand>
        <name>[2Fe-2S] cluster</name>
        <dbReference type="ChEBI" id="CHEBI:190135"/>
    </ligand>
</feature>
<keyword evidence="10 15" id="KW-0100">Branched-chain amino acid biosynthesis</keyword>
<feature type="binding site" evidence="15">
    <location>
        <position position="132"/>
    </location>
    <ligand>
        <name>Mg(2+)</name>
        <dbReference type="ChEBI" id="CHEBI:18420"/>
    </ligand>
</feature>
<dbReference type="NCBIfam" id="NF002068">
    <property type="entry name" value="PRK00911.1"/>
    <property type="match status" value="1"/>
</dbReference>
<evidence type="ECO:0000256" key="7">
    <source>
        <dbReference type="ARBA" id="ARBA00023004"/>
    </source>
</evidence>
<dbReference type="InterPro" id="IPR056740">
    <property type="entry name" value="ILV_EDD_C"/>
</dbReference>
<dbReference type="KEGG" id="csu:CSUB_C0128"/>
<evidence type="ECO:0000256" key="15">
    <source>
        <dbReference type="HAMAP-Rule" id="MF_00012"/>
    </source>
</evidence>
<dbReference type="GO" id="GO:0004160">
    <property type="term" value="F:dihydroxy-acid dehydratase activity"/>
    <property type="evidence" value="ECO:0007669"/>
    <property type="project" value="UniProtKB-UniRule"/>
</dbReference>
<gene>
    <name evidence="15" type="primary">ilvD</name>
    <name evidence="18" type="ORF">CSUB_C0128</name>
</gene>
<dbReference type="PANTHER" id="PTHR21000:SF5">
    <property type="entry name" value="DIHYDROXY-ACID DEHYDRATASE, MITOCHONDRIAL"/>
    <property type="match status" value="1"/>
</dbReference>
<dbReference type="InterPro" id="IPR037237">
    <property type="entry name" value="IlvD/EDD_N"/>
</dbReference>
<dbReference type="Gene3D" id="3.50.30.80">
    <property type="entry name" value="IlvD/EDD C-terminal domain-like"/>
    <property type="match status" value="1"/>
</dbReference>
<evidence type="ECO:0000259" key="17">
    <source>
        <dbReference type="Pfam" id="PF24877"/>
    </source>
</evidence>
<dbReference type="EC" id="4.2.1.9" evidence="14 15"/>
<evidence type="ECO:0000313" key="18">
    <source>
        <dbReference type="EMBL" id="BAJ49991.1"/>
    </source>
</evidence>
<keyword evidence="6 15" id="KW-0460">Magnesium</keyword>
<dbReference type="InterPro" id="IPR042096">
    <property type="entry name" value="Dihydro-acid_dehy_C"/>
</dbReference>
<comment type="caution">
    <text evidence="15">Lacks conserved residue(s) required for the propagation of feature annotation.</text>
</comment>
<dbReference type="HAMAP" id="MF_00012">
    <property type="entry name" value="IlvD"/>
    <property type="match status" value="1"/>
</dbReference>
<feature type="binding site" evidence="15">
    <location>
        <position position="90"/>
    </location>
    <ligand>
        <name>Mg(2+)</name>
        <dbReference type="ChEBI" id="CHEBI:18420"/>
    </ligand>
</feature>
<evidence type="ECO:0000256" key="2">
    <source>
        <dbReference type="ARBA" id="ARBA00006486"/>
    </source>
</evidence>
<comment type="function">
    <text evidence="15">Functions in the biosynthesis of branched-chain amino acids. Catalyzes the dehydration of (2R,3R)-2,3-dihydroxy-3-methylpentanoate (2,3-dihydroxy-3-methylvalerate) into 2-oxo-3-methylpentanoate (2-oxo-3-methylvalerate) and of (2R)-2,3-dihydroxy-3-methylbutanoate (2,3-dihydroxyisovalerate) into 2-oxo-3-methylbutanoate (2-oxoisovalerate), the penultimate precursor to L-isoleucine and L-valine, respectively.</text>
</comment>
<feature type="modified residue" description="N6-carboxylysine" evidence="15">
    <location>
        <position position="133"/>
    </location>
</feature>
<sequence length="563" mass="60158">MRTNTFCAMVRRLYSHEVTEGPERAPHRAMLRAVGLRDEDFGKPFIGVVSTGNEVTPCNLHLTDLAKEARRGVWENNGVGIEFTTIAVSDGISMNTEGMKGSLVSREVIADSIELECFAERFDGLVGIAGCDKSLPGTVMAMARLNIPSVFLYGGTILPGKYMGRDVTIQDVYEAVGSYSTGQMTLQQLVELERVACPTEGSCAGLYTANTMASAIEALGMSLPGTASIPAVDQRIYDAAYRSGAQVLKLLENGIKPRDIMTYEAFENAITVVCAMGGSTNSVLHLPAMAYEAGVKLDIDVFDKISRRTPHIADMRPGGRFVMVDLDRVGGVPVVLKKLLDAGLLHGDCLTVTGKTLAENLREMRIGDGGEVVRPLSNPIHPTGGIAILKGNLAPEGGVVKSTASAVQYFKGPARVFNSEEEAYRALLKRQIQPGDVIVIRYEGPKGGPGMREMLAVTAIVVGQGLKEKVALLTDGRFSGATHGLMVGHVSPEAAVGGPIAALKDGDIVEIDVPNRKLSVELSDEEIRKRMENWTPPPPKYTRGVLAKYAKLVGSASRGAVCG</sequence>
<comment type="similarity">
    <text evidence="2 15">Belongs to the IlvD/Edd family.</text>
</comment>
<dbReference type="EMBL" id="BA000048">
    <property type="protein sequence ID" value="BAJ49991.1"/>
    <property type="molecule type" value="Genomic_DNA"/>
</dbReference>
<proteinExistence type="inferred from homology"/>
<dbReference type="InterPro" id="IPR020558">
    <property type="entry name" value="DiOHA_6PGluconate_deHydtase_CS"/>
</dbReference>
<dbReference type="GO" id="GO:0009097">
    <property type="term" value="P:isoleucine biosynthetic process"/>
    <property type="evidence" value="ECO:0007669"/>
    <property type="project" value="UniProtKB-UniRule"/>
</dbReference>
<dbReference type="Pfam" id="PF24877">
    <property type="entry name" value="ILV_EDD_C"/>
    <property type="match status" value="1"/>
</dbReference>
<dbReference type="Proteomes" id="UP000008120">
    <property type="component" value="Chromosome"/>
</dbReference>
<dbReference type="SUPFAM" id="SSF52016">
    <property type="entry name" value="LeuD/IlvD-like"/>
    <property type="match status" value="1"/>
</dbReference>
<dbReference type="NCBIfam" id="TIGR00110">
    <property type="entry name" value="ilvD"/>
    <property type="match status" value="1"/>
</dbReference>
<evidence type="ECO:0000256" key="9">
    <source>
        <dbReference type="ARBA" id="ARBA00023239"/>
    </source>
</evidence>
<organism evidence="18 19">
    <name type="scientific">Caldiarchaeum subterraneum</name>
    <dbReference type="NCBI Taxonomy" id="311458"/>
    <lineage>
        <taxon>Archaea</taxon>
        <taxon>Nitrososphaerota</taxon>
        <taxon>Candidatus Caldarchaeales</taxon>
        <taxon>Candidatus Caldarchaeaceae</taxon>
        <taxon>Candidatus Caldarchaeum</taxon>
    </lineage>
</organism>
<dbReference type="UniPathway" id="UPA00047">
    <property type="reaction ID" value="UER00057"/>
</dbReference>
<evidence type="ECO:0000313" key="19">
    <source>
        <dbReference type="Proteomes" id="UP000008120"/>
    </source>
</evidence>
<comment type="pathway">
    <text evidence="12 15">Amino-acid biosynthesis; L-valine biosynthesis; L-valine from pyruvate: step 3/4.</text>
</comment>
<protein>
    <recommendedName>
        <fullName evidence="14 15">Dihydroxy-acid dehydratase</fullName>
        <shortName evidence="15">DAD</shortName>
        <ecNumber evidence="14 15">4.2.1.9</ecNumber>
    </recommendedName>
</protein>
<dbReference type="AlphaFoldDB" id="E6P7T0"/>
<reference evidence="18 19" key="1">
    <citation type="journal article" date="2005" name="Environ. Microbiol.">
        <title>Genetic and functional properties of uncultivated thermophilic crenarchaeotes from a subsurface gold mine as revealed by analysis of genome fragments.</title>
        <authorList>
            <person name="Nunoura T."/>
            <person name="Hirayama H."/>
            <person name="Takami H."/>
            <person name="Oida H."/>
            <person name="Nishi S."/>
            <person name="Shimamura S."/>
            <person name="Suzuki Y."/>
            <person name="Inagaki F."/>
            <person name="Takai K."/>
            <person name="Nealson K.H."/>
            <person name="Horikoshi K."/>
        </authorList>
    </citation>
    <scope>NUCLEOTIDE SEQUENCE [LARGE SCALE GENOMIC DNA]</scope>
</reference>
<dbReference type="GO" id="GO:0009099">
    <property type="term" value="P:L-valine biosynthetic process"/>
    <property type="evidence" value="ECO:0007669"/>
    <property type="project" value="UniProtKB-UniRule"/>
</dbReference>
<dbReference type="Pfam" id="PF00920">
    <property type="entry name" value="ILVD_EDD_N"/>
    <property type="match status" value="1"/>
</dbReference>
<evidence type="ECO:0000256" key="4">
    <source>
        <dbReference type="ARBA" id="ARBA00022714"/>
    </source>
</evidence>
<comment type="pathway">
    <text evidence="13 15">Amino-acid biosynthesis; L-isoleucine biosynthesis; L-isoleucine from 2-oxobutanoate: step 3/4.</text>
</comment>
<dbReference type="PROSITE" id="PS00886">
    <property type="entry name" value="ILVD_EDD_1"/>
    <property type="match status" value="1"/>
</dbReference>
<dbReference type="STRING" id="311458.CSUB_C0128"/>
<keyword evidence="8 15" id="KW-0411">Iron-sulfur</keyword>
<comment type="cofactor">
    <cofactor evidence="15">
        <name>[2Fe-2S] cluster</name>
        <dbReference type="ChEBI" id="CHEBI:190135"/>
    </cofactor>
    <text evidence="15">Binds 1 [2Fe-2S] cluster per subunit. This cluster acts as a Lewis acid cofactor.</text>
</comment>
<dbReference type="UniPathway" id="UPA00049">
    <property type="reaction ID" value="UER00061"/>
</dbReference>
<name>E6P7T0_CALS0</name>
<keyword evidence="3 15" id="KW-0028">Amino-acid biosynthesis</keyword>
<evidence type="ECO:0000256" key="5">
    <source>
        <dbReference type="ARBA" id="ARBA00022723"/>
    </source>
</evidence>
<keyword evidence="7 15" id="KW-0408">Iron</keyword>
<feature type="binding site" evidence="15">
    <location>
        <position position="453"/>
    </location>
    <ligand>
        <name>Mg(2+)</name>
        <dbReference type="ChEBI" id="CHEBI:18420"/>
    </ligand>
</feature>
<accession>E6P7T0</accession>
<dbReference type="GO" id="GO:0000287">
    <property type="term" value="F:magnesium ion binding"/>
    <property type="evidence" value="ECO:0007669"/>
    <property type="project" value="UniProtKB-UniRule"/>
</dbReference>
<dbReference type="PANTHER" id="PTHR21000">
    <property type="entry name" value="DIHYDROXY-ACID DEHYDRATASE DAD"/>
    <property type="match status" value="1"/>
</dbReference>
<comment type="cofactor">
    <cofactor evidence="1 15">
        <name>Mg(2+)</name>
        <dbReference type="ChEBI" id="CHEBI:18420"/>
    </cofactor>
</comment>